<evidence type="ECO:0000256" key="1">
    <source>
        <dbReference type="SAM" id="MobiDB-lite"/>
    </source>
</evidence>
<evidence type="ECO:0000313" key="3">
    <source>
        <dbReference type="RefSeq" id="XP_067167775.1"/>
    </source>
</evidence>
<sequence length="346" mass="37568">MLWAARTRSVRQCHRLGDRRQWEEVPFPFKCKSQPGPAAGTRCPAGSGTQPGWHRTPGTAAWRRVSPLLPPNPWPAPRWTTRRRSRAPRRAWRPPGRCGSCRCPPARAPPSRCRCPTCPCPSSGPSSGGQCQPGGVGGSPPRPPRGPSGARARRCHVCFPPRRTSKEKAQVAPAGGSAGAPLGALLQHSFLTDVSDVCEMEGGLLNLLNDFHSGKLQAFGKECSFEQLEHVREMQEKLARLHFSLDVYVEELSEEQKKTVADRNLDQLLTNVSTTSSSSSSSCSPRCAAWSCSGFGHGRSVPAGVLAALLLPSLQLEELSNSMYPRAGRREGGRGQRWGPRGRAFP</sequence>
<dbReference type="PANTHER" id="PTHR13400:SF2">
    <property type="entry name" value="COILED-COIL DOMAIN-CONTAINING PROTEIN 28B"/>
    <property type="match status" value="1"/>
</dbReference>
<evidence type="ECO:0000313" key="2">
    <source>
        <dbReference type="Proteomes" id="UP001652627"/>
    </source>
</evidence>
<name>A0ABM4FS77_9AVES</name>
<gene>
    <name evidence="3" type="primary">CCDC28B</name>
</gene>
<dbReference type="PANTHER" id="PTHR13400">
    <property type="entry name" value="CHEMOKINE C-C MOTIF RECEPTOR 1"/>
    <property type="match status" value="1"/>
</dbReference>
<keyword evidence="2" id="KW-1185">Reference proteome</keyword>
<dbReference type="Pfam" id="PF13270">
    <property type="entry name" value="CCDC28"/>
    <property type="match status" value="1"/>
</dbReference>
<dbReference type="GeneID" id="106492826"/>
<accession>A0ABM4FS77</accession>
<feature type="region of interest" description="Disordered" evidence="1">
    <location>
        <begin position="325"/>
        <end position="346"/>
    </location>
</feature>
<proteinExistence type="predicted"/>
<protein>
    <submittedName>
        <fullName evidence="3">Coiled-coil domain-containing protein 28B isoform X1</fullName>
    </submittedName>
</protein>
<dbReference type="Proteomes" id="UP001652627">
    <property type="component" value="Chromosome 27"/>
</dbReference>
<dbReference type="RefSeq" id="XP_067167775.1">
    <property type="nucleotide sequence ID" value="XM_067311674.1"/>
</dbReference>
<dbReference type="InterPro" id="IPR025271">
    <property type="entry name" value="CCDC28"/>
</dbReference>
<organism evidence="2 3">
    <name type="scientific">Apteryx mantelli</name>
    <name type="common">North Island brown kiwi</name>
    <dbReference type="NCBI Taxonomy" id="2696672"/>
    <lineage>
        <taxon>Eukaryota</taxon>
        <taxon>Metazoa</taxon>
        <taxon>Chordata</taxon>
        <taxon>Craniata</taxon>
        <taxon>Vertebrata</taxon>
        <taxon>Euteleostomi</taxon>
        <taxon>Archelosauria</taxon>
        <taxon>Archosauria</taxon>
        <taxon>Dinosauria</taxon>
        <taxon>Saurischia</taxon>
        <taxon>Theropoda</taxon>
        <taxon>Coelurosauria</taxon>
        <taxon>Aves</taxon>
        <taxon>Palaeognathae</taxon>
        <taxon>Apterygiformes</taxon>
        <taxon>Apterygidae</taxon>
        <taxon>Apteryx</taxon>
    </lineage>
</organism>
<reference evidence="3" key="1">
    <citation type="submission" date="2025-08" db="UniProtKB">
        <authorList>
            <consortium name="RefSeq"/>
        </authorList>
    </citation>
    <scope>IDENTIFICATION</scope>
    <source>
        <tissue evidence="3">Blood</tissue>
    </source>
</reference>
<feature type="compositionally biased region" description="Basic residues" evidence="1">
    <location>
        <begin position="80"/>
        <end position="92"/>
    </location>
</feature>
<feature type="compositionally biased region" description="Low complexity" evidence="1">
    <location>
        <begin position="337"/>
        <end position="346"/>
    </location>
</feature>
<feature type="region of interest" description="Disordered" evidence="1">
    <location>
        <begin position="129"/>
        <end position="153"/>
    </location>
</feature>
<feature type="region of interest" description="Disordered" evidence="1">
    <location>
        <begin position="36"/>
        <end position="98"/>
    </location>
</feature>